<dbReference type="GO" id="GO:1990904">
    <property type="term" value="C:ribonucleoprotein complex"/>
    <property type="evidence" value="ECO:0007669"/>
    <property type="project" value="UniProtKB-KW"/>
</dbReference>
<comment type="subcellular location">
    <subcellularLocation>
        <location evidence="1">Cytoplasm</location>
    </subcellularLocation>
</comment>
<dbReference type="InterPro" id="IPR040322">
    <property type="entry name" value="TROVE2"/>
</dbReference>
<evidence type="ECO:0000256" key="5">
    <source>
        <dbReference type="ARBA" id="ARBA00022884"/>
    </source>
</evidence>
<dbReference type="PANTHER" id="PTHR14202:SF0">
    <property type="entry name" value="RNA-BINDING PROTEIN RO60"/>
    <property type="match status" value="1"/>
</dbReference>
<protein>
    <submittedName>
        <fullName evidence="9">60 kDa ss-a ro ribonucleo</fullName>
    </submittedName>
</protein>
<dbReference type="InterPro" id="IPR037214">
    <property type="entry name" value="TROVE_dom_sf"/>
</dbReference>
<gene>
    <name evidence="9" type="ORF">RF55_2232</name>
</gene>
<proteinExistence type="inferred from homology"/>
<dbReference type="InterPro" id="IPR036465">
    <property type="entry name" value="vWFA_dom_sf"/>
</dbReference>
<dbReference type="InterPro" id="IPR008858">
    <property type="entry name" value="TROVE_dom"/>
</dbReference>
<evidence type="ECO:0000313" key="10">
    <source>
        <dbReference type="Proteomes" id="UP000036403"/>
    </source>
</evidence>
<feature type="region of interest" description="Disordered" evidence="7">
    <location>
        <begin position="236"/>
        <end position="256"/>
    </location>
</feature>
<dbReference type="OrthoDB" id="6098064at2759"/>
<dbReference type="AlphaFoldDB" id="A0A0J7NYF2"/>
<dbReference type="GO" id="GO:0046872">
    <property type="term" value="F:metal ion binding"/>
    <property type="evidence" value="ECO:0007669"/>
    <property type="project" value="UniProtKB-KW"/>
</dbReference>
<dbReference type="Pfam" id="PF25045">
    <property type="entry name" value="vWA_Ro60"/>
    <property type="match status" value="1"/>
</dbReference>
<dbReference type="SUPFAM" id="SSF53300">
    <property type="entry name" value="vWA-like"/>
    <property type="match status" value="1"/>
</dbReference>
<keyword evidence="10" id="KW-1185">Reference proteome</keyword>
<dbReference type="PROSITE" id="PS50988">
    <property type="entry name" value="TROVE"/>
    <property type="match status" value="1"/>
</dbReference>
<evidence type="ECO:0000256" key="2">
    <source>
        <dbReference type="ARBA" id="ARBA00007814"/>
    </source>
</evidence>
<dbReference type="Gene3D" id="3.40.50.410">
    <property type="entry name" value="von Willebrand factor, type A domain"/>
    <property type="match status" value="1"/>
</dbReference>
<dbReference type="GO" id="GO:0005737">
    <property type="term" value="C:cytoplasm"/>
    <property type="evidence" value="ECO:0007669"/>
    <property type="project" value="UniProtKB-SubCell"/>
</dbReference>
<dbReference type="PANTHER" id="PTHR14202">
    <property type="entry name" value="60 KDA RIBONUCLEOPROTEIN SSA/RO"/>
    <property type="match status" value="1"/>
</dbReference>
<accession>A0A0J7NYF2</accession>
<evidence type="ECO:0000259" key="8">
    <source>
        <dbReference type="PROSITE" id="PS50988"/>
    </source>
</evidence>
<dbReference type="PaxDb" id="67767-A0A0J7NYF2"/>
<keyword evidence="4" id="KW-0479">Metal-binding</keyword>
<evidence type="ECO:0000256" key="7">
    <source>
        <dbReference type="SAM" id="MobiDB-lite"/>
    </source>
</evidence>
<dbReference type="Proteomes" id="UP000036403">
    <property type="component" value="Unassembled WGS sequence"/>
</dbReference>
<keyword evidence="3" id="KW-0963">Cytoplasm</keyword>
<comment type="similarity">
    <text evidence="2">Belongs to the Ro 60 kDa family.</text>
</comment>
<reference evidence="9 10" key="1">
    <citation type="submission" date="2015-04" db="EMBL/GenBank/DDBJ databases">
        <title>Lasius niger genome sequencing.</title>
        <authorList>
            <person name="Konorov E.A."/>
            <person name="Nikitin M.A."/>
            <person name="Kirill M.V."/>
            <person name="Chang P."/>
        </authorList>
    </citation>
    <scope>NUCLEOTIDE SEQUENCE [LARGE SCALE GENOMIC DNA]</scope>
    <source>
        <tissue evidence="9">Whole</tissue>
    </source>
</reference>
<evidence type="ECO:0000313" key="9">
    <source>
        <dbReference type="EMBL" id="KMQ97425.1"/>
    </source>
</evidence>
<dbReference type="EMBL" id="LBMM01000815">
    <property type="protein sequence ID" value="KMQ97425.1"/>
    <property type="molecule type" value="Genomic_DNA"/>
</dbReference>
<feature type="domain" description="TROVE" evidence="8">
    <location>
        <begin position="28"/>
        <end position="365"/>
    </location>
</feature>
<comment type="caution">
    <text evidence="9">The sequence shown here is derived from an EMBL/GenBank/DDBJ whole genome shotgun (WGS) entry which is preliminary data.</text>
</comment>
<dbReference type="Pfam" id="PF05731">
    <property type="entry name" value="TROVE"/>
    <property type="match status" value="1"/>
</dbReference>
<evidence type="ECO:0000256" key="1">
    <source>
        <dbReference type="ARBA" id="ARBA00004496"/>
    </source>
</evidence>
<keyword evidence="5" id="KW-0694">RNA-binding</keyword>
<evidence type="ECO:0000256" key="3">
    <source>
        <dbReference type="ARBA" id="ARBA00022490"/>
    </source>
</evidence>
<evidence type="ECO:0000256" key="4">
    <source>
        <dbReference type="ARBA" id="ARBA00022723"/>
    </source>
</evidence>
<dbReference type="STRING" id="67767.A0A0J7NYF2"/>
<dbReference type="GO" id="GO:0003723">
    <property type="term" value="F:RNA binding"/>
    <property type="evidence" value="ECO:0007669"/>
    <property type="project" value="UniProtKB-KW"/>
</dbReference>
<name>A0A0J7NYF2_LASNI</name>
<keyword evidence="6" id="KW-0687">Ribonucleoprotein</keyword>
<evidence type="ECO:0000256" key="6">
    <source>
        <dbReference type="ARBA" id="ARBA00023274"/>
    </source>
</evidence>
<dbReference type="InterPro" id="IPR056800">
    <property type="entry name" value="vWA_Ro60"/>
</dbReference>
<dbReference type="SUPFAM" id="SSF140864">
    <property type="entry name" value="TROVE domain-like"/>
    <property type="match status" value="1"/>
</dbReference>
<organism evidence="9 10">
    <name type="scientific">Lasius niger</name>
    <name type="common">Black garden ant</name>
    <dbReference type="NCBI Taxonomy" id="67767"/>
    <lineage>
        <taxon>Eukaryota</taxon>
        <taxon>Metazoa</taxon>
        <taxon>Ecdysozoa</taxon>
        <taxon>Arthropoda</taxon>
        <taxon>Hexapoda</taxon>
        <taxon>Insecta</taxon>
        <taxon>Pterygota</taxon>
        <taxon>Neoptera</taxon>
        <taxon>Endopterygota</taxon>
        <taxon>Hymenoptera</taxon>
        <taxon>Apocrita</taxon>
        <taxon>Aculeata</taxon>
        <taxon>Formicoidea</taxon>
        <taxon>Formicidae</taxon>
        <taxon>Formicinae</taxon>
        <taxon>Lasius</taxon>
        <taxon>Lasius</taxon>
    </lineage>
</organism>
<sequence>MAGNLSLEFVHFKYIGPRQVNYSEKPPPQQQIVEVQRFEEPEIRLARFLYIGKEYANYQPGYWFAHNYFIIKNVPSIEELADNEEKQLVPIEIIIKAFESNLVPHPETLVFALAICCRQDKSEKLRAAAYENVGKICVSPQDFILFINFASRLCREKELNYVTQGWGNGFRKAVNNWYLSKEPLDLAKCVTKYKSRYGWKHKDIVKMSHPSTNSPEKELVLKYVLYGMVKIKADLNNQSENPNNQSENPNNQSENPNINEILKYIQDVEDFKHCEDEVRAAALLETYGFSLEHVPGHLLKSKEHQQSTNLRYLLTISTNKAMEAPTWHNANMTGVETGCLIAMMLLRCETNVTIATYKNVQEQVTTVNVDKTQSFSNILDILKTKTPVGGTNLSKPILWAKNEKAKYDVFINVVDQVYERCDDSQNTFISYRDDMKLPQAK</sequence>